<reference evidence="4" key="1">
    <citation type="journal article" date="2019" name="Int. J. Syst. Evol. Microbiol.">
        <title>The Global Catalogue of Microorganisms (GCM) 10K type strain sequencing project: providing services to taxonomists for standard genome sequencing and annotation.</title>
        <authorList>
            <consortium name="The Broad Institute Genomics Platform"/>
            <consortium name="The Broad Institute Genome Sequencing Center for Infectious Disease"/>
            <person name="Wu L."/>
            <person name="Ma J."/>
        </authorList>
    </citation>
    <scope>NUCLEOTIDE SEQUENCE [LARGE SCALE GENOMIC DNA]</scope>
    <source>
        <strain evidence="4">CGMCC 4.1799</strain>
    </source>
</reference>
<evidence type="ECO:0000313" key="3">
    <source>
        <dbReference type="EMBL" id="MFC5545623.1"/>
    </source>
</evidence>
<dbReference type="Proteomes" id="UP001596055">
    <property type="component" value="Unassembled WGS sequence"/>
</dbReference>
<evidence type="ECO:0008006" key="5">
    <source>
        <dbReference type="Google" id="ProtNLM"/>
    </source>
</evidence>
<dbReference type="SUPFAM" id="SSF49373">
    <property type="entry name" value="Invasin/intimin cell-adhesion fragments"/>
    <property type="match status" value="1"/>
</dbReference>
<dbReference type="PROSITE" id="PS51257">
    <property type="entry name" value="PROKAR_LIPOPROTEIN"/>
    <property type="match status" value="1"/>
</dbReference>
<dbReference type="EMBL" id="JBHSNL010000003">
    <property type="protein sequence ID" value="MFC5545623.1"/>
    <property type="molecule type" value="Genomic_DNA"/>
</dbReference>
<accession>A0ABW0RMI7</accession>
<dbReference type="InterPro" id="IPR013783">
    <property type="entry name" value="Ig-like_fold"/>
</dbReference>
<feature type="region of interest" description="Disordered" evidence="1">
    <location>
        <begin position="25"/>
        <end position="59"/>
    </location>
</feature>
<evidence type="ECO:0000256" key="2">
    <source>
        <dbReference type="SAM" id="SignalP"/>
    </source>
</evidence>
<feature type="compositionally biased region" description="Low complexity" evidence="1">
    <location>
        <begin position="25"/>
        <end position="51"/>
    </location>
</feature>
<dbReference type="Gene3D" id="2.60.40.10">
    <property type="entry name" value="Immunoglobulins"/>
    <property type="match status" value="1"/>
</dbReference>
<evidence type="ECO:0000256" key="1">
    <source>
        <dbReference type="SAM" id="MobiDB-lite"/>
    </source>
</evidence>
<dbReference type="InterPro" id="IPR008964">
    <property type="entry name" value="Invasin/intimin_cell_adhesion"/>
</dbReference>
<dbReference type="RefSeq" id="WP_248160651.1">
    <property type="nucleotide sequence ID" value="NZ_JAKZAJ010000007.1"/>
</dbReference>
<feature type="signal peptide" evidence="2">
    <location>
        <begin position="1"/>
        <end position="19"/>
    </location>
</feature>
<name>A0ABW0RMI7_9GAMM</name>
<feature type="chain" id="PRO_5046164103" description="Big-1 domain-containing protein" evidence="2">
    <location>
        <begin position="20"/>
        <end position="496"/>
    </location>
</feature>
<proteinExistence type="predicted"/>
<keyword evidence="4" id="KW-1185">Reference proteome</keyword>
<evidence type="ECO:0000313" key="4">
    <source>
        <dbReference type="Proteomes" id="UP001596055"/>
    </source>
</evidence>
<keyword evidence="2" id="KW-0732">Signal</keyword>
<sequence>MSGKIIARATALTLTALLAACGGDSGSSSLADTGTSSSSGGTTSTNAGDTTQEVTVGLGTGSGDSFVEGQIESDITSLAAGGQTKLRVYVVNKSDGNSLITGSDSEVRFSSTCISLNTAIINSPITTSDGIAETTYTAAGCSPTDLIEATYGSATASVKLNIAAPSADRIVSVPLTTNSIAPSGSGSTSRPSEARVTFNVVDQNGDGVKGVDVSFSLSGDDPNATTPVTLGTNKAVSSTGGEVSTLVVAGSSSTVVRVIASIETDSGTRNTESQPIAINSLIPVDTGFTISADNFIPDAQFTAGVPVSLSVYATDKNGQNIRGNTIVNFTTDGGSVIPECTLDDQGTCTVQWRSQAPWLTKPTITASTIGEKKSTGEVATISQNLTLFVSSSRDPIVSLNPGPEANQYCANASVAAQDGSRIYPADGTTISFSGDGVTILSAKSTLEIKGANGTPSNESAFQGCIFAKQEVSGTPGSLNVTVTTPGGEIAEDIIDI</sequence>
<protein>
    <recommendedName>
        <fullName evidence="5">Big-1 domain-containing protein</fullName>
    </recommendedName>
</protein>
<organism evidence="3 4">
    <name type="scientific">Marinobacter koreensis</name>
    <dbReference type="NCBI Taxonomy" id="335974"/>
    <lineage>
        <taxon>Bacteria</taxon>
        <taxon>Pseudomonadati</taxon>
        <taxon>Pseudomonadota</taxon>
        <taxon>Gammaproteobacteria</taxon>
        <taxon>Pseudomonadales</taxon>
        <taxon>Marinobacteraceae</taxon>
        <taxon>Marinobacter</taxon>
    </lineage>
</organism>
<gene>
    <name evidence="3" type="ORF">ACFPQA_11190</name>
</gene>
<comment type="caution">
    <text evidence="3">The sequence shown here is derived from an EMBL/GenBank/DDBJ whole genome shotgun (WGS) entry which is preliminary data.</text>
</comment>